<dbReference type="Gene3D" id="3.90.220.20">
    <property type="entry name" value="DNA methylase specificity domains"/>
    <property type="match status" value="1"/>
</dbReference>
<dbReference type="InterPro" id="IPR000055">
    <property type="entry name" value="Restrct_endonuc_typeI_TRD"/>
</dbReference>
<evidence type="ECO:0000313" key="6">
    <source>
        <dbReference type="Proteomes" id="UP000561726"/>
    </source>
</evidence>
<dbReference type="AlphaFoldDB" id="A0A7W9E392"/>
<comment type="caution">
    <text evidence="5">The sequence shown here is derived from an EMBL/GenBank/DDBJ whole genome shotgun (WGS) entry which is preliminary data.</text>
</comment>
<dbReference type="SUPFAM" id="SSF116734">
    <property type="entry name" value="DNA methylase specificity domain"/>
    <property type="match status" value="2"/>
</dbReference>
<dbReference type="PANTHER" id="PTHR30408:SF12">
    <property type="entry name" value="TYPE I RESTRICTION ENZYME MJAVIII SPECIFICITY SUBUNIT"/>
    <property type="match status" value="1"/>
</dbReference>
<dbReference type="Proteomes" id="UP000561726">
    <property type="component" value="Unassembled WGS sequence"/>
</dbReference>
<proteinExistence type="inferred from homology"/>
<name>A0A7W9E392_9MICO</name>
<keyword evidence="5" id="KW-0378">Hydrolase</keyword>
<feature type="domain" description="Type I restriction modification DNA specificity" evidence="4">
    <location>
        <begin position="56"/>
        <end position="174"/>
    </location>
</feature>
<evidence type="ECO:0000256" key="2">
    <source>
        <dbReference type="ARBA" id="ARBA00022747"/>
    </source>
</evidence>
<dbReference type="EMBL" id="JACHBQ010000001">
    <property type="protein sequence ID" value="MBB5640958.1"/>
    <property type="molecule type" value="Genomic_DNA"/>
</dbReference>
<dbReference type="GO" id="GO:0009035">
    <property type="term" value="F:type I site-specific deoxyribonuclease activity"/>
    <property type="evidence" value="ECO:0007669"/>
    <property type="project" value="UniProtKB-EC"/>
</dbReference>
<dbReference type="EC" id="3.1.21.3" evidence="5"/>
<keyword evidence="2" id="KW-0680">Restriction system</keyword>
<dbReference type="GO" id="GO:0009307">
    <property type="term" value="P:DNA restriction-modification system"/>
    <property type="evidence" value="ECO:0007669"/>
    <property type="project" value="UniProtKB-KW"/>
</dbReference>
<reference evidence="5 6" key="1">
    <citation type="submission" date="2020-08" db="EMBL/GenBank/DDBJ databases">
        <title>Sequencing the genomes of 1000 actinobacteria strains.</title>
        <authorList>
            <person name="Klenk H.-P."/>
        </authorList>
    </citation>
    <scope>NUCLEOTIDE SEQUENCE [LARGE SCALE GENOMIC DNA]</scope>
    <source>
        <strain evidence="5 6">DSM 21065</strain>
    </source>
</reference>
<sequence>MSEWNSDSLDRLTTKIGSGATPRGGSNVYRLTGVKLIRSQNVLDNAMKTQDIACITDEAADSLRGVTVERGDVLINITGDSIARCAVVDERLLPARVNQHVAIIRTTSELDPRFLQRFLVNPVFKESLIASSTGGTRKALTKADLGKLVIKFPTLAEQTAIADVLGALDDKIAANAAMAGSATELMFASYAGIIGLGGTRTMLVSEMSRRLAYRNDFKKDQLGLTGDFPIFDQSESGFLGYAHGTASLQASANQPVIYFGDHTCTLRLATEDFGLGSNTIPFVGRDIPSSVLYCAIRGVQEHQEYKRHWQDLMVKQVAVPGVPSALKFAIEFETVLSLPASARRENETLSATRDILLPQLMSGKLGVKDAEKSLAGVL</sequence>
<evidence type="ECO:0000256" key="1">
    <source>
        <dbReference type="ARBA" id="ARBA00010923"/>
    </source>
</evidence>
<evidence type="ECO:0000313" key="5">
    <source>
        <dbReference type="EMBL" id="MBB5640958.1"/>
    </source>
</evidence>
<comment type="similarity">
    <text evidence="1">Belongs to the type-I restriction system S methylase family.</text>
</comment>
<dbReference type="RefSeq" id="WP_160175823.1">
    <property type="nucleotide sequence ID" value="NZ_JACHBQ010000001.1"/>
</dbReference>
<dbReference type="GO" id="GO:0003677">
    <property type="term" value="F:DNA binding"/>
    <property type="evidence" value="ECO:0007669"/>
    <property type="project" value="UniProtKB-KW"/>
</dbReference>
<evidence type="ECO:0000256" key="3">
    <source>
        <dbReference type="ARBA" id="ARBA00023125"/>
    </source>
</evidence>
<dbReference type="OrthoDB" id="9798929at2"/>
<dbReference type="PANTHER" id="PTHR30408">
    <property type="entry name" value="TYPE-1 RESTRICTION ENZYME ECOKI SPECIFICITY PROTEIN"/>
    <property type="match status" value="1"/>
</dbReference>
<dbReference type="InterPro" id="IPR052021">
    <property type="entry name" value="Type-I_RS_S_subunit"/>
</dbReference>
<gene>
    <name evidence="5" type="ORF">BJ997_001506</name>
</gene>
<protein>
    <submittedName>
        <fullName evidence="5">Type I restriction enzyme S subunit</fullName>
        <ecNumber evidence="5">3.1.21.3</ecNumber>
    </submittedName>
</protein>
<accession>A0A7W9E392</accession>
<keyword evidence="3" id="KW-0238">DNA-binding</keyword>
<evidence type="ECO:0000259" key="4">
    <source>
        <dbReference type="Pfam" id="PF01420"/>
    </source>
</evidence>
<organism evidence="5 6">
    <name type="scientific">Cryobacterium roopkundense</name>
    <dbReference type="NCBI Taxonomy" id="1001240"/>
    <lineage>
        <taxon>Bacteria</taxon>
        <taxon>Bacillati</taxon>
        <taxon>Actinomycetota</taxon>
        <taxon>Actinomycetes</taxon>
        <taxon>Micrococcales</taxon>
        <taxon>Microbacteriaceae</taxon>
        <taxon>Cryobacterium</taxon>
    </lineage>
</organism>
<dbReference type="Pfam" id="PF01420">
    <property type="entry name" value="Methylase_S"/>
    <property type="match status" value="1"/>
</dbReference>
<dbReference type="InterPro" id="IPR044946">
    <property type="entry name" value="Restrct_endonuc_typeI_TRD_sf"/>
</dbReference>